<dbReference type="AlphaFoldDB" id="A0A1L7LK65"/>
<keyword evidence="2" id="KW-0560">Oxidoreductase</keyword>
<dbReference type="PANTHER" id="PTHR43976:SF16">
    <property type="entry name" value="SHORT-CHAIN DEHYDROGENASE_REDUCTASE FAMILY PROTEIN"/>
    <property type="match status" value="1"/>
</dbReference>
<dbReference type="EMBL" id="AP014612">
    <property type="protein sequence ID" value="BAQ24500.1"/>
    <property type="molecule type" value="Genomic_DNA"/>
</dbReference>
<dbReference type="FunFam" id="3.40.50.720:FF:000084">
    <property type="entry name" value="Short-chain dehydrogenase reductase"/>
    <property type="match status" value="1"/>
</dbReference>
<dbReference type="GO" id="GO:0016491">
    <property type="term" value="F:oxidoreductase activity"/>
    <property type="evidence" value="ECO:0007669"/>
    <property type="project" value="UniProtKB-KW"/>
</dbReference>
<dbReference type="Proteomes" id="UP000217758">
    <property type="component" value="Chromosome"/>
</dbReference>
<evidence type="ECO:0000256" key="1">
    <source>
        <dbReference type="ARBA" id="ARBA00006484"/>
    </source>
</evidence>
<dbReference type="Pfam" id="PF00106">
    <property type="entry name" value="adh_short"/>
    <property type="match status" value="1"/>
</dbReference>
<dbReference type="Gene3D" id="3.40.50.720">
    <property type="entry name" value="NAD(P)-binding Rossmann-like Domain"/>
    <property type="match status" value="1"/>
</dbReference>
<dbReference type="CDD" id="cd05374">
    <property type="entry name" value="17beta-HSD-like_SDR_c"/>
    <property type="match status" value="1"/>
</dbReference>
<reference evidence="4 5" key="1">
    <citation type="journal article" date="2016" name="Microbiol. Immunol.">
        <title>Complete genome sequence of Streptococcus troglodytae TKU31 isolated from the oral cavity of a chimpanzee (Pan troglodytes).</title>
        <authorList>
            <person name="Okamoto M."/>
            <person name="Naito M."/>
            <person name="Miyanohara M."/>
            <person name="Imai S."/>
            <person name="Nomura Y."/>
            <person name="Saito W."/>
            <person name="Momoi Y."/>
            <person name="Takada K."/>
            <person name="Miyabe-Nishiwaki T."/>
            <person name="Tomonaga M."/>
            <person name="Hanada N."/>
        </authorList>
    </citation>
    <scope>NUCLEOTIDE SEQUENCE [LARGE SCALE GENOMIC DNA]</scope>
    <source>
        <strain evidence="5">TKU 31</strain>
    </source>
</reference>
<sequence>MSDKKVLLVTGASKGIGLEIVLRGLEEGYQVIGTSRDAEKLQDAVAKTHPDSLEAFTGLTMNFDQASIQATVVSVIERFGRIDVLVNNAGFAVLGALEEFSLEEIKANFDVNVFGLFAVMQAVLPQMRAQKSGHIINLASISGTVTGPSQSIYSATKASVIMMSEALADEVAPFNIQVTAICPGGVRTDFLDSSSMRRPEKHIADYEMVNKTMAGLNRLNHNQSGDPKLIAKAILAVAAMDQAPHRLYLNSGAIKGLQDKMEAVAAETNQFMDLSLSTDGQA</sequence>
<dbReference type="PROSITE" id="PS00061">
    <property type="entry name" value="ADH_SHORT"/>
    <property type="match status" value="1"/>
</dbReference>
<name>A0A1L7LK65_9STRE</name>
<dbReference type="KEGG" id="strg:SRT_12390"/>
<keyword evidence="5" id="KW-1185">Reference proteome</keyword>
<accession>A0A1L7LK65</accession>
<evidence type="ECO:0000313" key="5">
    <source>
        <dbReference type="Proteomes" id="UP000217758"/>
    </source>
</evidence>
<dbReference type="SUPFAM" id="SSF51735">
    <property type="entry name" value="NAD(P)-binding Rossmann-fold domains"/>
    <property type="match status" value="1"/>
</dbReference>
<dbReference type="InterPro" id="IPR051911">
    <property type="entry name" value="SDR_oxidoreductase"/>
</dbReference>
<evidence type="ECO:0000313" key="4">
    <source>
        <dbReference type="EMBL" id="BAQ24500.1"/>
    </source>
</evidence>
<proteinExistence type="inferred from homology"/>
<evidence type="ECO:0000256" key="2">
    <source>
        <dbReference type="ARBA" id="ARBA00023002"/>
    </source>
</evidence>
<dbReference type="GO" id="GO:0008206">
    <property type="term" value="P:bile acid metabolic process"/>
    <property type="evidence" value="ECO:0007669"/>
    <property type="project" value="UniProtKB-ARBA"/>
</dbReference>
<evidence type="ECO:0000256" key="3">
    <source>
        <dbReference type="RuleBase" id="RU000363"/>
    </source>
</evidence>
<dbReference type="PRINTS" id="PR00080">
    <property type="entry name" value="SDRFAMILY"/>
</dbReference>
<organism evidence="4 5">
    <name type="scientific">Streptococcus troglodytae</name>
    <dbReference type="NCBI Taxonomy" id="1111760"/>
    <lineage>
        <taxon>Bacteria</taxon>
        <taxon>Bacillati</taxon>
        <taxon>Bacillota</taxon>
        <taxon>Bacilli</taxon>
        <taxon>Lactobacillales</taxon>
        <taxon>Streptococcaceae</taxon>
        <taxon>Streptococcus</taxon>
    </lineage>
</organism>
<dbReference type="PANTHER" id="PTHR43976">
    <property type="entry name" value="SHORT CHAIN DEHYDROGENASE"/>
    <property type="match status" value="1"/>
</dbReference>
<comment type="similarity">
    <text evidence="1 3">Belongs to the short-chain dehydrogenases/reductases (SDR) family.</text>
</comment>
<gene>
    <name evidence="4" type="ORF">SRT_12390</name>
</gene>
<dbReference type="InterPro" id="IPR020904">
    <property type="entry name" value="Sc_DH/Rdtase_CS"/>
</dbReference>
<protein>
    <submittedName>
        <fullName evidence="4">KR domain protein</fullName>
    </submittedName>
</protein>
<dbReference type="InterPro" id="IPR002347">
    <property type="entry name" value="SDR_fam"/>
</dbReference>
<dbReference type="PRINTS" id="PR00081">
    <property type="entry name" value="GDHRDH"/>
</dbReference>
<dbReference type="InterPro" id="IPR036291">
    <property type="entry name" value="NAD(P)-bd_dom_sf"/>
</dbReference>
<dbReference type="RefSeq" id="WP_128833412.1">
    <property type="nucleotide sequence ID" value="NZ_AP014612.1"/>
</dbReference>